<dbReference type="PANTHER" id="PTHR43864">
    <property type="entry name" value="HYPOXANTHINE/GUANINE PHOSPHORIBOSYLTRANSFERASE"/>
    <property type="match status" value="1"/>
</dbReference>
<dbReference type="KEGG" id="bhc:JFL75_05550"/>
<organism evidence="3 4">
    <name type="scientific">Breznakiella homolactica</name>
    <dbReference type="NCBI Taxonomy" id="2798577"/>
    <lineage>
        <taxon>Bacteria</taxon>
        <taxon>Pseudomonadati</taxon>
        <taxon>Spirochaetota</taxon>
        <taxon>Spirochaetia</taxon>
        <taxon>Spirochaetales</taxon>
        <taxon>Breznakiellaceae</taxon>
        <taxon>Breznakiella</taxon>
    </lineage>
</organism>
<dbReference type="AlphaFoldDB" id="A0A7T8BA77"/>
<keyword evidence="4" id="KW-1185">Reference proteome</keyword>
<name>A0A7T8BA77_9SPIR</name>
<dbReference type="EMBL" id="CP067089">
    <property type="protein sequence ID" value="QQO10384.1"/>
    <property type="molecule type" value="Genomic_DNA"/>
</dbReference>
<dbReference type="SUPFAM" id="SSF53271">
    <property type="entry name" value="PRTase-like"/>
    <property type="match status" value="1"/>
</dbReference>
<dbReference type="InterPro" id="IPR050118">
    <property type="entry name" value="Pur/Pyrimidine_PRTase"/>
</dbReference>
<keyword evidence="1" id="KW-0808">Transferase</keyword>
<dbReference type="GO" id="GO:0006166">
    <property type="term" value="P:purine ribonucleoside salvage"/>
    <property type="evidence" value="ECO:0007669"/>
    <property type="project" value="UniProtKB-KW"/>
</dbReference>
<proteinExistence type="predicted"/>
<evidence type="ECO:0000313" key="4">
    <source>
        <dbReference type="Proteomes" id="UP000595917"/>
    </source>
</evidence>
<keyword evidence="2" id="KW-0660">Purine salvage</keyword>
<evidence type="ECO:0000256" key="2">
    <source>
        <dbReference type="ARBA" id="ARBA00022726"/>
    </source>
</evidence>
<evidence type="ECO:0008006" key="5">
    <source>
        <dbReference type="Google" id="ProtNLM"/>
    </source>
</evidence>
<dbReference type="InterPro" id="IPR029057">
    <property type="entry name" value="PRTase-like"/>
</dbReference>
<evidence type="ECO:0000256" key="1">
    <source>
        <dbReference type="ARBA" id="ARBA00022679"/>
    </source>
</evidence>
<dbReference type="CDD" id="cd06223">
    <property type="entry name" value="PRTases_typeI"/>
    <property type="match status" value="1"/>
</dbReference>
<dbReference type="InterPro" id="IPR000836">
    <property type="entry name" value="PRTase_dom"/>
</dbReference>
<sequence>MANWKESIKIIAKKIEIGPIWSKTGLLKQIIQDFEVLIKDIEYDAIATVEMGGIIYAAPLSAKTGKPLLIFRKLNKITYTKEKYVEEFINWKNETDGIEIEKALLEGRNNILFVDDIIETLSTVKAVNKILGQTESRIVQYISIGNISQRTEYNGIKIQSLINQM</sequence>
<dbReference type="Gene3D" id="3.40.50.2020">
    <property type="match status" value="1"/>
</dbReference>
<evidence type="ECO:0000313" key="3">
    <source>
        <dbReference type="EMBL" id="QQO10384.1"/>
    </source>
</evidence>
<dbReference type="GO" id="GO:0016740">
    <property type="term" value="F:transferase activity"/>
    <property type="evidence" value="ECO:0007669"/>
    <property type="project" value="UniProtKB-KW"/>
</dbReference>
<dbReference type="PANTHER" id="PTHR43864:SF1">
    <property type="entry name" value="XANTHINE PHOSPHORIBOSYLTRANSFERASE"/>
    <property type="match status" value="1"/>
</dbReference>
<dbReference type="Proteomes" id="UP000595917">
    <property type="component" value="Chromosome"/>
</dbReference>
<reference evidence="3" key="1">
    <citation type="submission" date="2021-01" db="EMBL/GenBank/DDBJ databases">
        <title>Description of Breznakiella homolactica.</title>
        <authorList>
            <person name="Song Y."/>
            <person name="Brune A."/>
        </authorList>
    </citation>
    <scope>NUCLEOTIDE SEQUENCE</scope>
    <source>
        <strain evidence="3">RmG30</strain>
    </source>
</reference>
<accession>A0A7T8BA77</accession>
<gene>
    <name evidence="3" type="ORF">JFL75_05550</name>
</gene>
<dbReference type="RefSeq" id="WP_215627688.1">
    <property type="nucleotide sequence ID" value="NZ_CP067089.2"/>
</dbReference>
<protein>
    <recommendedName>
        <fullName evidence="5">Phosphoribosyltransferase domain-containing protein</fullName>
    </recommendedName>
</protein>